<dbReference type="InterPro" id="IPR001633">
    <property type="entry name" value="EAL_dom"/>
</dbReference>
<dbReference type="InterPro" id="IPR050706">
    <property type="entry name" value="Cyclic-di-GMP_PDE-like"/>
</dbReference>
<keyword evidence="1" id="KW-0597">Phosphoprotein</keyword>
<dbReference type="InterPro" id="IPR035919">
    <property type="entry name" value="EAL_sf"/>
</dbReference>
<dbReference type="NCBIfam" id="TIGR00254">
    <property type="entry name" value="GGDEF"/>
    <property type="match status" value="1"/>
</dbReference>
<feature type="domain" description="EAL" evidence="3">
    <location>
        <begin position="311"/>
        <end position="564"/>
    </location>
</feature>
<dbReference type="SMART" id="SM00052">
    <property type="entry name" value="EAL"/>
    <property type="match status" value="1"/>
</dbReference>
<dbReference type="Gene3D" id="3.40.50.2300">
    <property type="match status" value="1"/>
</dbReference>
<dbReference type="PANTHER" id="PTHR33121">
    <property type="entry name" value="CYCLIC DI-GMP PHOSPHODIESTERASE PDEF"/>
    <property type="match status" value="1"/>
</dbReference>
<dbReference type="PROSITE" id="PS50883">
    <property type="entry name" value="EAL"/>
    <property type="match status" value="1"/>
</dbReference>
<dbReference type="InParanoid" id="A0A5Q0BJG6"/>
<dbReference type="AlphaFoldDB" id="A0A5Q0BJG6"/>
<dbReference type="InterPro" id="IPR029787">
    <property type="entry name" value="Nucleotide_cyclase"/>
</dbReference>
<feature type="domain" description="Response regulatory" evidence="2">
    <location>
        <begin position="3"/>
        <end position="119"/>
    </location>
</feature>
<dbReference type="PROSITE" id="PS50887">
    <property type="entry name" value="GGDEF"/>
    <property type="match status" value="1"/>
</dbReference>
<evidence type="ECO:0000313" key="6">
    <source>
        <dbReference type="Proteomes" id="UP000325755"/>
    </source>
</evidence>
<dbReference type="Pfam" id="PF00072">
    <property type="entry name" value="Response_reg"/>
    <property type="match status" value="1"/>
</dbReference>
<dbReference type="PROSITE" id="PS50110">
    <property type="entry name" value="RESPONSE_REGULATORY"/>
    <property type="match status" value="1"/>
</dbReference>
<dbReference type="SMART" id="SM00267">
    <property type="entry name" value="GGDEF"/>
    <property type="match status" value="1"/>
</dbReference>
<dbReference type="InterPro" id="IPR001789">
    <property type="entry name" value="Sig_transdc_resp-reg_receiver"/>
</dbReference>
<evidence type="ECO:0000256" key="1">
    <source>
        <dbReference type="PROSITE-ProRule" id="PRU00169"/>
    </source>
</evidence>
<evidence type="ECO:0000259" key="2">
    <source>
        <dbReference type="PROSITE" id="PS50110"/>
    </source>
</evidence>
<dbReference type="SUPFAM" id="SSF141868">
    <property type="entry name" value="EAL domain-like"/>
    <property type="match status" value="1"/>
</dbReference>
<dbReference type="CDD" id="cd17574">
    <property type="entry name" value="REC_OmpR"/>
    <property type="match status" value="1"/>
</dbReference>
<evidence type="ECO:0000313" key="5">
    <source>
        <dbReference type="EMBL" id="QFY43699.1"/>
    </source>
</evidence>
<dbReference type="Pfam" id="PF00563">
    <property type="entry name" value="EAL"/>
    <property type="match status" value="1"/>
</dbReference>
<proteinExistence type="predicted"/>
<dbReference type="RefSeq" id="WP_153249681.1">
    <property type="nucleotide sequence ID" value="NZ_CP044205.1"/>
</dbReference>
<dbReference type="InterPro" id="IPR000160">
    <property type="entry name" value="GGDEF_dom"/>
</dbReference>
<dbReference type="SMART" id="SM00448">
    <property type="entry name" value="REC"/>
    <property type="match status" value="1"/>
</dbReference>
<dbReference type="SUPFAM" id="SSF55073">
    <property type="entry name" value="Nucleotide cyclase"/>
    <property type="match status" value="1"/>
</dbReference>
<organism evidence="5 6">
    <name type="scientific">Candidatus Methylospira mobilis</name>
    <dbReference type="NCBI Taxonomy" id="1808979"/>
    <lineage>
        <taxon>Bacteria</taxon>
        <taxon>Pseudomonadati</taxon>
        <taxon>Pseudomonadota</taxon>
        <taxon>Gammaproteobacteria</taxon>
        <taxon>Methylococcales</taxon>
        <taxon>Methylococcaceae</taxon>
        <taxon>Candidatus Methylospira</taxon>
    </lineage>
</organism>
<dbReference type="KEGG" id="mmob:F6R98_14570"/>
<keyword evidence="6" id="KW-1185">Reference proteome</keyword>
<dbReference type="OrthoDB" id="9804951at2"/>
<dbReference type="Gene3D" id="3.30.70.270">
    <property type="match status" value="1"/>
</dbReference>
<protein>
    <submittedName>
        <fullName evidence="5">EAL domain-containing protein</fullName>
    </submittedName>
</protein>
<dbReference type="SUPFAM" id="SSF52172">
    <property type="entry name" value="CheY-like"/>
    <property type="match status" value="1"/>
</dbReference>
<dbReference type="CDD" id="cd01948">
    <property type="entry name" value="EAL"/>
    <property type="match status" value="1"/>
</dbReference>
<accession>A0A5Q0BJG6</accession>
<dbReference type="InterPro" id="IPR043128">
    <property type="entry name" value="Rev_trsase/Diguanyl_cyclase"/>
</dbReference>
<feature type="domain" description="GGDEF" evidence="4">
    <location>
        <begin position="170"/>
        <end position="302"/>
    </location>
</feature>
<evidence type="ECO:0000259" key="3">
    <source>
        <dbReference type="PROSITE" id="PS50883"/>
    </source>
</evidence>
<dbReference type="GO" id="GO:0071111">
    <property type="term" value="F:cyclic-guanylate-specific phosphodiesterase activity"/>
    <property type="evidence" value="ECO:0007669"/>
    <property type="project" value="InterPro"/>
</dbReference>
<gene>
    <name evidence="5" type="ORF">F6R98_14570</name>
</gene>
<dbReference type="GO" id="GO:0000160">
    <property type="term" value="P:phosphorelay signal transduction system"/>
    <property type="evidence" value="ECO:0007669"/>
    <property type="project" value="InterPro"/>
</dbReference>
<feature type="modified residue" description="4-aspartylphosphate" evidence="1">
    <location>
        <position position="52"/>
    </location>
</feature>
<dbReference type="Gene3D" id="3.20.20.450">
    <property type="entry name" value="EAL domain"/>
    <property type="match status" value="1"/>
</dbReference>
<dbReference type="CDD" id="cd01949">
    <property type="entry name" value="GGDEF"/>
    <property type="match status" value="1"/>
</dbReference>
<dbReference type="InterPro" id="IPR011006">
    <property type="entry name" value="CheY-like_superfamily"/>
</dbReference>
<sequence length="565" mass="61322">MSRILIIEDEVDIRNNLLRLLRVEGFEVMGAENGRAGLACVRSFCPDLIISDVGMPELDGHGVLAALRADPSTASIPFIFLTAMADPQDFRAGLKLGADDYLTKPFTRGDVLDSIHSRFARQNAVAVGLRQQLDQLKSELRQHSHIDAVTGLKNRFALAEAFVELAARNVPLTAVCVGLDRFVEISAGLTPAGADALLVQIAGRLMETAPSSGQICRLAGGTFLLVLSDLSGCMLDKSMDALRHAIRQPFFVEEKKIILTASIGTARYPDHAEQLDRLVGNAQAEMTRARSQGGDNCCHYDPAVSMPPQDRLDMESALHQAVAAGELFLQYQPQVCLTSGAVIGVEALVRWRHPVVGLISPARFIPLAEENGAILEIGEWVMQTACRQARLWMDAGLPRLKMGVNISARQLRQQDLVALVEKVLGETGLPAEYLDIEVTESVLVHNAQLVAAVLGRIKALGVSVSIDDFGTGYSSMAYLQKMPFDKLKIDRSFISGLPDEQNAAIVRALLAMASQLGMETIAEGVETGEELSFLKEAGCGQLQGFLFSRPLFCDDVVALMRRSES</sequence>
<dbReference type="Proteomes" id="UP000325755">
    <property type="component" value="Chromosome"/>
</dbReference>
<reference evidence="5 6" key="1">
    <citation type="submission" date="2019-09" db="EMBL/GenBank/DDBJ databases">
        <title>Ecophysiology of the spiral-shaped methanotroph Methylospira mobilis as revealed by the complete genome sequence.</title>
        <authorList>
            <person name="Oshkin I.Y."/>
            <person name="Dedysh S.N."/>
            <person name="Miroshnikov K."/>
            <person name="Danilova O.V."/>
            <person name="Hakobyan A."/>
            <person name="Liesack W."/>
        </authorList>
    </citation>
    <scope>NUCLEOTIDE SEQUENCE [LARGE SCALE GENOMIC DNA]</scope>
    <source>
        <strain evidence="5 6">Shm1</strain>
    </source>
</reference>
<name>A0A5Q0BJG6_9GAMM</name>
<evidence type="ECO:0000259" key="4">
    <source>
        <dbReference type="PROSITE" id="PS50887"/>
    </source>
</evidence>
<dbReference type="PANTHER" id="PTHR33121:SF71">
    <property type="entry name" value="OXYGEN SENSOR PROTEIN DOSP"/>
    <property type="match status" value="1"/>
</dbReference>
<dbReference type="EMBL" id="CP044205">
    <property type="protein sequence ID" value="QFY43699.1"/>
    <property type="molecule type" value="Genomic_DNA"/>
</dbReference>
<dbReference type="Pfam" id="PF00990">
    <property type="entry name" value="GGDEF"/>
    <property type="match status" value="1"/>
</dbReference>